<dbReference type="GO" id="GO:0005524">
    <property type="term" value="F:ATP binding"/>
    <property type="evidence" value="ECO:0007669"/>
    <property type="project" value="UniProtKB-KW"/>
</dbReference>
<keyword evidence="14" id="KW-1208">Phospholipid metabolism</keyword>
<dbReference type="GO" id="GO:0008654">
    <property type="term" value="P:phospholipid biosynthetic process"/>
    <property type="evidence" value="ECO:0007669"/>
    <property type="project" value="UniProtKB-KW"/>
</dbReference>
<keyword evidence="11" id="KW-0443">Lipid metabolism</keyword>
<comment type="cofactor">
    <cofactor evidence="18">
        <name>Mg(2+)</name>
        <dbReference type="ChEBI" id="CHEBI:18420"/>
    </cofactor>
    <text evidence="18">Mn(2+), Zn(2+), Cd(2+) and Co(2+) support activity to lesser extents.</text>
</comment>
<evidence type="ECO:0000256" key="16">
    <source>
        <dbReference type="PIRSR" id="PIRSR600829-2"/>
    </source>
</evidence>
<feature type="binding site" evidence="16">
    <location>
        <position position="94"/>
    </location>
    <ligand>
        <name>substrate</name>
    </ligand>
</feature>
<proteinExistence type="inferred from homology"/>
<evidence type="ECO:0000256" key="8">
    <source>
        <dbReference type="ARBA" id="ARBA00022777"/>
    </source>
</evidence>
<evidence type="ECO:0000256" key="18">
    <source>
        <dbReference type="PIRSR" id="PIRSR600829-4"/>
    </source>
</evidence>
<feature type="binding site" evidence="17">
    <location>
        <position position="12"/>
    </location>
    <ligand>
        <name>ATP</name>
        <dbReference type="ChEBI" id="CHEBI:30616"/>
    </ligand>
</feature>
<feature type="transmembrane region" description="Helical" evidence="19">
    <location>
        <begin position="92"/>
        <end position="114"/>
    </location>
</feature>
<evidence type="ECO:0000256" key="19">
    <source>
        <dbReference type="SAM" id="Phobius"/>
    </source>
</evidence>
<keyword evidence="8 20" id="KW-0418">Kinase</keyword>
<gene>
    <name evidence="20" type="ORF">GRI89_03670</name>
</gene>
<keyword evidence="13" id="KW-0594">Phospholipid biosynthesis</keyword>
<dbReference type="InterPro" id="IPR033717">
    <property type="entry name" value="UDPK"/>
</dbReference>
<evidence type="ECO:0000256" key="6">
    <source>
        <dbReference type="ARBA" id="ARBA00022692"/>
    </source>
</evidence>
<dbReference type="Proteomes" id="UP000433652">
    <property type="component" value="Unassembled WGS sequence"/>
</dbReference>
<feature type="active site" description="Proton acceptor" evidence="15">
    <location>
        <position position="65"/>
    </location>
</feature>
<evidence type="ECO:0000256" key="5">
    <source>
        <dbReference type="ARBA" id="ARBA00022679"/>
    </source>
</evidence>
<keyword evidence="5" id="KW-0808">Transferase</keyword>
<evidence type="ECO:0000256" key="13">
    <source>
        <dbReference type="ARBA" id="ARBA00023209"/>
    </source>
</evidence>
<dbReference type="CDD" id="cd14265">
    <property type="entry name" value="UDPK_IM_like"/>
    <property type="match status" value="1"/>
</dbReference>
<protein>
    <submittedName>
        <fullName evidence="20">Diacylglycerol kinase</fullName>
    </submittedName>
</protein>
<evidence type="ECO:0000256" key="4">
    <source>
        <dbReference type="ARBA" id="ARBA00022516"/>
    </source>
</evidence>
<name>A0A6I4SSX4_9SPHN</name>
<evidence type="ECO:0000256" key="9">
    <source>
        <dbReference type="ARBA" id="ARBA00022840"/>
    </source>
</evidence>
<feature type="transmembrane region" description="Helical" evidence="19">
    <location>
        <begin position="49"/>
        <end position="71"/>
    </location>
</feature>
<keyword evidence="3" id="KW-1003">Cell membrane</keyword>
<keyword evidence="4" id="KW-0444">Lipid biosynthesis</keyword>
<keyword evidence="18" id="KW-0460">Magnesium</keyword>
<sequence length="116" mass="12605">MKGGGIAQRTRYSLAGLRDAWQRERAFRAHQLWALTVLGLLAVMRAEPIWWGVLVLALALGMAFEAMNGAVEALADLLEPLRCPKVRVIKDMASAAAFLANCATGLLALLMIAAEW</sequence>
<keyword evidence="7 17" id="KW-0547">Nucleotide-binding</keyword>
<feature type="binding site" evidence="16">
    <location>
        <begin position="18"/>
        <end position="21"/>
    </location>
    <ligand>
        <name>substrate</name>
    </ligand>
</feature>
<dbReference type="Pfam" id="PF01219">
    <property type="entry name" value="DAGK_prokar"/>
    <property type="match status" value="1"/>
</dbReference>
<dbReference type="GO" id="GO:0046872">
    <property type="term" value="F:metal ion binding"/>
    <property type="evidence" value="ECO:0007669"/>
    <property type="project" value="UniProtKB-KW"/>
</dbReference>
<comment type="caution">
    <text evidence="20">The sequence shown here is derived from an EMBL/GenBank/DDBJ whole genome shotgun (WGS) entry which is preliminary data.</text>
</comment>
<dbReference type="AlphaFoldDB" id="A0A6I4SSX4"/>
<keyword evidence="12 19" id="KW-0472">Membrane</keyword>
<comment type="subcellular location">
    <subcellularLocation>
        <location evidence="1">Cell membrane</location>
        <topology evidence="1">Multi-pass membrane protein</topology>
    </subcellularLocation>
</comment>
<keyword evidence="21" id="KW-1185">Reference proteome</keyword>
<feature type="binding site" evidence="17">
    <location>
        <position position="72"/>
    </location>
    <ligand>
        <name>ATP</name>
        <dbReference type="ChEBI" id="CHEBI:30616"/>
    </ligand>
</feature>
<dbReference type="InterPro" id="IPR036945">
    <property type="entry name" value="DAGK_sf"/>
</dbReference>
<evidence type="ECO:0000313" key="20">
    <source>
        <dbReference type="EMBL" id="MXO58639.1"/>
    </source>
</evidence>
<evidence type="ECO:0000256" key="11">
    <source>
        <dbReference type="ARBA" id="ARBA00023098"/>
    </source>
</evidence>
<accession>A0A6I4SSX4</accession>
<dbReference type="OrthoDB" id="7595530at2"/>
<organism evidence="20 21">
    <name type="scientific">Croceibacterium salegens</name>
    <dbReference type="NCBI Taxonomy" id="1737568"/>
    <lineage>
        <taxon>Bacteria</taxon>
        <taxon>Pseudomonadati</taxon>
        <taxon>Pseudomonadota</taxon>
        <taxon>Alphaproteobacteria</taxon>
        <taxon>Sphingomonadales</taxon>
        <taxon>Erythrobacteraceae</taxon>
        <taxon>Croceibacterium</taxon>
    </lineage>
</organism>
<evidence type="ECO:0000313" key="21">
    <source>
        <dbReference type="Proteomes" id="UP000433652"/>
    </source>
</evidence>
<dbReference type="PANTHER" id="PTHR34299:SF1">
    <property type="entry name" value="DIACYLGLYCEROL KINASE"/>
    <property type="match status" value="1"/>
</dbReference>
<keyword evidence="18" id="KW-0479">Metal-binding</keyword>
<dbReference type="InterPro" id="IPR000829">
    <property type="entry name" value="DAGK"/>
</dbReference>
<evidence type="ECO:0000256" key="17">
    <source>
        <dbReference type="PIRSR" id="PIRSR600829-3"/>
    </source>
</evidence>
<keyword evidence="9 17" id="KW-0067">ATP-binding</keyword>
<dbReference type="PANTHER" id="PTHR34299">
    <property type="entry name" value="DIACYLGLYCEROL KINASE"/>
    <property type="match status" value="1"/>
</dbReference>
<dbReference type="GO" id="GO:0016301">
    <property type="term" value="F:kinase activity"/>
    <property type="evidence" value="ECO:0007669"/>
    <property type="project" value="UniProtKB-KW"/>
</dbReference>
<evidence type="ECO:0000256" key="3">
    <source>
        <dbReference type="ARBA" id="ARBA00022475"/>
    </source>
</evidence>
<evidence type="ECO:0000256" key="7">
    <source>
        <dbReference type="ARBA" id="ARBA00022741"/>
    </source>
</evidence>
<keyword evidence="6 19" id="KW-0812">Transmembrane</keyword>
<dbReference type="GO" id="GO:0005886">
    <property type="term" value="C:plasma membrane"/>
    <property type="evidence" value="ECO:0007669"/>
    <property type="project" value="UniProtKB-SubCell"/>
</dbReference>
<feature type="transmembrane region" description="Helical" evidence="19">
    <location>
        <begin position="26"/>
        <end position="43"/>
    </location>
</feature>
<feature type="binding site" evidence="16">
    <location>
        <position position="65"/>
    </location>
    <ligand>
        <name>substrate</name>
    </ligand>
</feature>
<evidence type="ECO:0000256" key="12">
    <source>
        <dbReference type="ARBA" id="ARBA00023136"/>
    </source>
</evidence>
<evidence type="ECO:0000256" key="10">
    <source>
        <dbReference type="ARBA" id="ARBA00022989"/>
    </source>
</evidence>
<evidence type="ECO:0000256" key="2">
    <source>
        <dbReference type="ARBA" id="ARBA00005967"/>
    </source>
</evidence>
<feature type="binding site" evidence="17">
    <location>
        <position position="24"/>
    </location>
    <ligand>
        <name>ATP</name>
        <dbReference type="ChEBI" id="CHEBI:30616"/>
    </ligand>
</feature>
<feature type="binding site" evidence="17">
    <location>
        <begin position="90"/>
        <end position="91"/>
    </location>
    <ligand>
        <name>ATP</name>
        <dbReference type="ChEBI" id="CHEBI:30616"/>
    </ligand>
</feature>
<feature type="binding site" evidence="18">
    <location>
        <position position="72"/>
    </location>
    <ligand>
        <name>a divalent metal cation</name>
        <dbReference type="ChEBI" id="CHEBI:60240"/>
    </ligand>
</feature>
<dbReference type="Gene3D" id="1.10.287.3610">
    <property type="match status" value="1"/>
</dbReference>
<evidence type="ECO:0000256" key="1">
    <source>
        <dbReference type="ARBA" id="ARBA00004651"/>
    </source>
</evidence>
<evidence type="ECO:0000256" key="15">
    <source>
        <dbReference type="PIRSR" id="PIRSR600829-1"/>
    </source>
</evidence>
<keyword evidence="10 19" id="KW-1133">Transmembrane helix</keyword>
<feature type="binding site" evidence="18">
    <location>
        <position position="24"/>
    </location>
    <ligand>
        <name>a divalent metal cation</name>
        <dbReference type="ChEBI" id="CHEBI:60240"/>
    </ligand>
</feature>
<dbReference type="RefSeq" id="WP_159792319.1">
    <property type="nucleotide sequence ID" value="NZ_WTYM01000030.1"/>
</dbReference>
<dbReference type="EMBL" id="WTYM01000030">
    <property type="protein sequence ID" value="MXO58639.1"/>
    <property type="molecule type" value="Genomic_DNA"/>
</dbReference>
<evidence type="ECO:0000256" key="14">
    <source>
        <dbReference type="ARBA" id="ARBA00023264"/>
    </source>
</evidence>
<comment type="similarity">
    <text evidence="2">Belongs to the bacterial diacylglycerol kinase family.</text>
</comment>
<reference evidence="20 21" key="1">
    <citation type="submission" date="2019-12" db="EMBL/GenBank/DDBJ databases">
        <title>Genomic-based taxomic classification of the family Erythrobacteraceae.</title>
        <authorList>
            <person name="Xu L."/>
        </authorList>
    </citation>
    <scope>NUCLEOTIDE SEQUENCE [LARGE SCALE GENOMIC DNA]</scope>
    <source>
        <strain evidence="20 21">MCCC 1K01500</strain>
    </source>
</reference>